<organism evidence="3 4">
    <name type="scientific">Brevibacillus thermoruber</name>
    <dbReference type="NCBI Taxonomy" id="33942"/>
    <lineage>
        <taxon>Bacteria</taxon>
        <taxon>Bacillati</taxon>
        <taxon>Bacillota</taxon>
        <taxon>Bacilli</taxon>
        <taxon>Bacillales</taxon>
        <taxon>Paenibacillaceae</taxon>
        <taxon>Brevibacillus</taxon>
    </lineage>
</organism>
<dbReference type="EMBL" id="JAPYYP010000006">
    <property type="protein sequence ID" value="MDA5108220.1"/>
    <property type="molecule type" value="Genomic_DNA"/>
</dbReference>
<evidence type="ECO:0000259" key="2">
    <source>
        <dbReference type="PROSITE" id="PS51272"/>
    </source>
</evidence>
<feature type="domain" description="SLH" evidence="2">
    <location>
        <begin position="28"/>
        <end position="91"/>
    </location>
</feature>
<comment type="caution">
    <text evidence="3">The sequence shown here is derived from an EMBL/GenBank/DDBJ whole genome shotgun (WGS) entry which is preliminary data.</text>
</comment>
<keyword evidence="4" id="KW-1185">Reference proteome</keyword>
<gene>
    <name evidence="3" type="ORF">O3V59_07595</name>
</gene>
<protein>
    <submittedName>
        <fullName evidence="3">S-layer homology domain-containing protein</fullName>
    </submittedName>
</protein>
<name>A0A9X3TPZ2_9BACL</name>
<dbReference type="RefSeq" id="WP_271139850.1">
    <property type="nucleotide sequence ID" value="NZ_JAPYYP010000006.1"/>
</dbReference>
<reference evidence="3" key="1">
    <citation type="submission" date="2022-12" db="EMBL/GenBank/DDBJ databases">
        <title>Draft genome sequence of the thermophilic strain Brevibacillus thermoruber HT42, isolated from Los Humeros, Puebla, Mexico, with biotechnological potential.</title>
        <authorList>
            <person name="Lara Sanchez J."/>
            <person name="Solis Palacios R."/>
            <person name="Bustos Baena A.S."/>
            <person name="Ruz Baez A.E."/>
            <person name="Espinosa Luna G."/>
            <person name="Oliart Ros R.M."/>
        </authorList>
    </citation>
    <scope>NUCLEOTIDE SEQUENCE</scope>
    <source>
        <strain evidence="3">HT42</strain>
    </source>
</reference>
<dbReference type="Pfam" id="PF00395">
    <property type="entry name" value="SLH"/>
    <property type="match status" value="1"/>
</dbReference>
<accession>A0A9X3TPZ2</accession>
<evidence type="ECO:0000256" key="1">
    <source>
        <dbReference type="SAM" id="SignalP"/>
    </source>
</evidence>
<evidence type="ECO:0000313" key="4">
    <source>
        <dbReference type="Proteomes" id="UP001151071"/>
    </source>
</evidence>
<feature type="chain" id="PRO_5040769764" evidence="1">
    <location>
        <begin position="30"/>
        <end position="292"/>
    </location>
</feature>
<dbReference type="PROSITE" id="PS51272">
    <property type="entry name" value="SLH"/>
    <property type="match status" value="1"/>
</dbReference>
<evidence type="ECO:0000313" key="3">
    <source>
        <dbReference type="EMBL" id="MDA5108220.1"/>
    </source>
</evidence>
<feature type="signal peptide" evidence="1">
    <location>
        <begin position="1"/>
        <end position="29"/>
    </location>
</feature>
<proteinExistence type="predicted"/>
<keyword evidence="1" id="KW-0732">Signal</keyword>
<dbReference type="AlphaFoldDB" id="A0A9X3TPZ2"/>
<dbReference type="InterPro" id="IPR001119">
    <property type="entry name" value="SLH_dom"/>
</dbReference>
<dbReference type="Proteomes" id="UP001151071">
    <property type="component" value="Unassembled WGS sequence"/>
</dbReference>
<sequence length="292" mass="32388">MHFFLSSVLVTILSLSGLFAAAHPPAARAQTVQKDYENHPNRAAIEYVVKNKLMWLYPDGNFRPEQPVTQADLVAGLVNVKGLTQGVPIPGFPANHWAKVYYERAKKDGILDNVSINPNKVLNREEAGLIMANAWKNLRSAFGKKRQSYSELAVRNGWLPQKTGKFSNGVQTTLYDALSNVSRAEESKALAILHRDMLGILEGEKIANQIHQSFRISGGYLKGTVPTINGYDIRLLAGMKNGKIVSFKSGVVMLNVSQIQYLELSVNRKGEAVSLALYNYTKFPSLERVSVR</sequence>